<dbReference type="EMBL" id="FWFN01000007">
    <property type="protein sequence ID" value="SLN65551.1"/>
    <property type="molecule type" value="Genomic_DNA"/>
</dbReference>
<feature type="region of interest" description="Disordered" evidence="1">
    <location>
        <begin position="23"/>
        <end position="45"/>
    </location>
</feature>
<feature type="chain" id="PRO_5012755879" description="AAA+ family ATPase" evidence="2">
    <location>
        <begin position="23"/>
        <end position="140"/>
    </location>
</feature>
<dbReference type="RefSeq" id="WP_085889395.1">
    <property type="nucleotide sequence ID" value="NZ_FWFN01000007.1"/>
</dbReference>
<keyword evidence="4" id="KW-1185">Reference proteome</keyword>
<feature type="region of interest" description="Disordered" evidence="1">
    <location>
        <begin position="117"/>
        <end position="140"/>
    </location>
</feature>
<name>A0A1X6ZZ85_9RHOB</name>
<gene>
    <name evidence="3" type="ORF">PSM7751_03362</name>
</gene>
<evidence type="ECO:0000256" key="2">
    <source>
        <dbReference type="SAM" id="SignalP"/>
    </source>
</evidence>
<evidence type="ECO:0000256" key="1">
    <source>
        <dbReference type="SAM" id="MobiDB-lite"/>
    </source>
</evidence>
<evidence type="ECO:0000313" key="3">
    <source>
        <dbReference type="EMBL" id="SLN65551.1"/>
    </source>
</evidence>
<dbReference type="Proteomes" id="UP000193963">
    <property type="component" value="Unassembled WGS sequence"/>
</dbReference>
<reference evidence="3 4" key="1">
    <citation type="submission" date="2017-03" db="EMBL/GenBank/DDBJ databases">
        <authorList>
            <person name="Afonso C.L."/>
            <person name="Miller P.J."/>
            <person name="Scott M.A."/>
            <person name="Spackman E."/>
            <person name="Goraichik I."/>
            <person name="Dimitrov K.M."/>
            <person name="Suarez D.L."/>
            <person name="Swayne D.E."/>
        </authorList>
    </citation>
    <scope>NUCLEOTIDE SEQUENCE [LARGE SCALE GENOMIC DNA]</scope>
    <source>
        <strain evidence="3 4">CECT 7751</strain>
    </source>
</reference>
<dbReference type="AlphaFoldDB" id="A0A1X6ZZ85"/>
<accession>A0A1X6ZZ85</accession>
<evidence type="ECO:0000313" key="4">
    <source>
        <dbReference type="Proteomes" id="UP000193963"/>
    </source>
</evidence>
<protein>
    <recommendedName>
        <fullName evidence="5">AAA+ family ATPase</fullName>
    </recommendedName>
</protein>
<feature type="signal peptide" evidence="2">
    <location>
        <begin position="1"/>
        <end position="22"/>
    </location>
</feature>
<evidence type="ECO:0008006" key="5">
    <source>
        <dbReference type="Google" id="ProtNLM"/>
    </source>
</evidence>
<sequence>MKQTLLAPLICMSLAAPLPLIAQEAPPGSQSDDSATEEGGDNGALMREGLRLLMEGLSGGLDDTLDDMGEAAEEAAPKIRDFVMRMGPAMADALSKVGDLANYEAPTVLPNGDILIKRRDDAPRYAPPVPGENPDGSIDL</sequence>
<proteinExistence type="predicted"/>
<dbReference type="OrthoDB" id="7308154at2"/>
<keyword evidence="2" id="KW-0732">Signal</keyword>
<organism evidence="3 4">
    <name type="scientific">Pseudooceanicola marinus</name>
    <dbReference type="NCBI Taxonomy" id="396013"/>
    <lineage>
        <taxon>Bacteria</taxon>
        <taxon>Pseudomonadati</taxon>
        <taxon>Pseudomonadota</taxon>
        <taxon>Alphaproteobacteria</taxon>
        <taxon>Rhodobacterales</taxon>
        <taxon>Paracoccaceae</taxon>
        <taxon>Pseudooceanicola</taxon>
    </lineage>
</organism>